<gene>
    <name evidence="9" type="ORF">GCM10009749_32320</name>
</gene>
<comment type="subcellular location">
    <subcellularLocation>
        <location evidence="1">Membrane</location>
        <topology evidence="1">Multi-pass membrane protein</topology>
    </subcellularLocation>
</comment>
<evidence type="ECO:0000256" key="1">
    <source>
        <dbReference type="ARBA" id="ARBA00004141"/>
    </source>
</evidence>
<evidence type="ECO:0000256" key="7">
    <source>
        <dbReference type="RuleBase" id="RU000477"/>
    </source>
</evidence>
<feature type="transmembrane region" description="Helical" evidence="8">
    <location>
        <begin position="235"/>
        <end position="256"/>
    </location>
</feature>
<protein>
    <submittedName>
        <fullName evidence="9">MIP/aquaporin family protein</fullName>
    </submittedName>
</protein>
<evidence type="ECO:0000313" key="9">
    <source>
        <dbReference type="EMBL" id="GAA1819444.1"/>
    </source>
</evidence>
<feature type="transmembrane region" description="Helical" evidence="8">
    <location>
        <begin position="175"/>
        <end position="195"/>
    </location>
</feature>
<reference evidence="9 10" key="1">
    <citation type="journal article" date="2019" name="Int. J. Syst. Evol. Microbiol.">
        <title>The Global Catalogue of Microorganisms (GCM) 10K type strain sequencing project: providing services to taxonomists for standard genome sequencing and annotation.</title>
        <authorList>
            <consortium name="The Broad Institute Genomics Platform"/>
            <consortium name="The Broad Institute Genome Sequencing Center for Infectious Disease"/>
            <person name="Wu L."/>
            <person name="Ma J."/>
        </authorList>
    </citation>
    <scope>NUCLEOTIDE SEQUENCE [LARGE SCALE GENOMIC DNA]</scope>
    <source>
        <strain evidence="9 10">JCM 14322</strain>
    </source>
</reference>
<accession>A0ABN2MC02</accession>
<comment type="similarity">
    <text evidence="2 7">Belongs to the MIP/aquaporin (TC 1.A.8) family.</text>
</comment>
<feature type="transmembrane region" description="Helical" evidence="8">
    <location>
        <begin position="69"/>
        <end position="91"/>
    </location>
</feature>
<evidence type="ECO:0000256" key="6">
    <source>
        <dbReference type="ARBA" id="ARBA00023136"/>
    </source>
</evidence>
<feature type="transmembrane region" description="Helical" evidence="8">
    <location>
        <begin position="98"/>
        <end position="120"/>
    </location>
</feature>
<keyword evidence="6 8" id="KW-0472">Membrane</keyword>
<dbReference type="SUPFAM" id="SSF81338">
    <property type="entry name" value="Aquaporin-like"/>
    <property type="match status" value="1"/>
</dbReference>
<comment type="caution">
    <text evidence="9">The sequence shown here is derived from an EMBL/GenBank/DDBJ whole genome shotgun (WGS) entry which is preliminary data.</text>
</comment>
<dbReference type="Proteomes" id="UP001500002">
    <property type="component" value="Unassembled WGS sequence"/>
</dbReference>
<organism evidence="9 10">
    <name type="scientific">Agromyces neolithicus</name>
    <dbReference type="NCBI Taxonomy" id="269420"/>
    <lineage>
        <taxon>Bacteria</taxon>
        <taxon>Bacillati</taxon>
        <taxon>Actinomycetota</taxon>
        <taxon>Actinomycetes</taxon>
        <taxon>Micrococcales</taxon>
        <taxon>Microbacteriaceae</taxon>
        <taxon>Agromyces</taxon>
    </lineage>
</organism>
<keyword evidence="10" id="KW-1185">Reference proteome</keyword>
<proteinExistence type="inferred from homology"/>
<keyword evidence="4 7" id="KW-0812">Transmembrane</keyword>
<feature type="transmembrane region" description="Helical" evidence="8">
    <location>
        <begin position="42"/>
        <end position="63"/>
    </location>
</feature>
<evidence type="ECO:0000256" key="5">
    <source>
        <dbReference type="ARBA" id="ARBA00022989"/>
    </source>
</evidence>
<evidence type="ECO:0000313" key="10">
    <source>
        <dbReference type="Proteomes" id="UP001500002"/>
    </source>
</evidence>
<keyword evidence="3 7" id="KW-0813">Transport</keyword>
<dbReference type="PROSITE" id="PS00221">
    <property type="entry name" value="MIP"/>
    <property type="match status" value="1"/>
</dbReference>
<dbReference type="EMBL" id="BAAANJ010000019">
    <property type="protein sequence ID" value="GAA1819444.1"/>
    <property type="molecule type" value="Genomic_DNA"/>
</dbReference>
<evidence type="ECO:0000256" key="2">
    <source>
        <dbReference type="ARBA" id="ARBA00006175"/>
    </source>
</evidence>
<sequence length="257" mass="25988">MDNLGIVFLAELVGTAMLVLLGCGVVANVALAKTKGFNGGFLMVNFGWGLAVFAGVIVAYASGAHINPAVTLGLVANGATEFGNPAFGTAVPVNVVSVLTYIGAQLLGAFLGAIAAWLAYKQHFDAEPEPANKLGVFSTGPAIRSYGWNLVTEIIGTFVLVFVVIGFGRQGDASGLAALGALPVALLVVGIGASLGGPTGYAINPARDLGPRIAHAILPIKGKGSSDWSYSWVPVVGPIIGGVLAGWVAIPLLPLLG</sequence>
<keyword evidence="5 8" id="KW-1133">Transmembrane helix</keyword>
<evidence type="ECO:0000256" key="4">
    <source>
        <dbReference type="ARBA" id="ARBA00022692"/>
    </source>
</evidence>
<dbReference type="InterPro" id="IPR022357">
    <property type="entry name" value="MIP_CS"/>
</dbReference>
<dbReference type="PRINTS" id="PR00783">
    <property type="entry name" value="MINTRINSICP"/>
</dbReference>
<dbReference type="Gene3D" id="1.20.1080.10">
    <property type="entry name" value="Glycerol uptake facilitator protein"/>
    <property type="match status" value="1"/>
</dbReference>
<dbReference type="InterPro" id="IPR023271">
    <property type="entry name" value="Aquaporin-like"/>
</dbReference>
<evidence type="ECO:0000256" key="8">
    <source>
        <dbReference type="SAM" id="Phobius"/>
    </source>
</evidence>
<dbReference type="PANTHER" id="PTHR43829:SF9">
    <property type="entry name" value="AQUAPORIN-9"/>
    <property type="match status" value="1"/>
</dbReference>
<dbReference type="RefSeq" id="WP_344297471.1">
    <property type="nucleotide sequence ID" value="NZ_BAAANJ010000019.1"/>
</dbReference>
<feature type="transmembrane region" description="Helical" evidence="8">
    <location>
        <begin position="6"/>
        <end position="30"/>
    </location>
</feature>
<name>A0ABN2MC02_9MICO</name>
<dbReference type="InterPro" id="IPR050363">
    <property type="entry name" value="MIP/Aquaporin"/>
</dbReference>
<evidence type="ECO:0000256" key="3">
    <source>
        <dbReference type="ARBA" id="ARBA00022448"/>
    </source>
</evidence>
<dbReference type="Pfam" id="PF00230">
    <property type="entry name" value="MIP"/>
    <property type="match status" value="1"/>
</dbReference>
<dbReference type="PANTHER" id="PTHR43829">
    <property type="entry name" value="AQUAPORIN OR AQUAGLYCEROPORIN RELATED"/>
    <property type="match status" value="1"/>
</dbReference>
<feature type="transmembrane region" description="Helical" evidence="8">
    <location>
        <begin position="146"/>
        <end position="168"/>
    </location>
</feature>
<dbReference type="InterPro" id="IPR000425">
    <property type="entry name" value="MIP"/>
</dbReference>